<dbReference type="EMBL" id="JADFTS010000008">
    <property type="protein sequence ID" value="KAF9592398.1"/>
    <property type="molecule type" value="Genomic_DNA"/>
</dbReference>
<protein>
    <submittedName>
        <fullName evidence="1">Uncharacterized protein</fullName>
    </submittedName>
</protein>
<evidence type="ECO:0000313" key="2">
    <source>
        <dbReference type="Proteomes" id="UP000631114"/>
    </source>
</evidence>
<keyword evidence="2" id="KW-1185">Reference proteome</keyword>
<gene>
    <name evidence="1" type="ORF">IFM89_014649</name>
</gene>
<name>A0A835H6B5_9MAGN</name>
<proteinExistence type="predicted"/>
<reference evidence="1 2" key="1">
    <citation type="submission" date="2020-10" db="EMBL/GenBank/DDBJ databases">
        <title>The Coptis chinensis genome and diversification of protoberbering-type alkaloids.</title>
        <authorList>
            <person name="Wang B."/>
            <person name="Shu S."/>
            <person name="Song C."/>
            <person name="Liu Y."/>
        </authorList>
    </citation>
    <scope>NUCLEOTIDE SEQUENCE [LARGE SCALE GENOMIC DNA]</scope>
    <source>
        <strain evidence="1">HL-2020</strain>
        <tissue evidence="1">Leaf</tissue>
    </source>
</reference>
<comment type="caution">
    <text evidence="1">The sequence shown here is derived from an EMBL/GenBank/DDBJ whole genome shotgun (WGS) entry which is preliminary data.</text>
</comment>
<dbReference type="OrthoDB" id="10503673at2759"/>
<accession>A0A835H6B5</accession>
<sequence>MKGALQIVSGFVKEHIEDRRSGKQMQRTDFLDVLLDYEGEGEGEPDKLSERQLAIFILERLGFTLRKYVPLKAIPKRTNVYK</sequence>
<organism evidence="1 2">
    <name type="scientific">Coptis chinensis</name>
    <dbReference type="NCBI Taxonomy" id="261450"/>
    <lineage>
        <taxon>Eukaryota</taxon>
        <taxon>Viridiplantae</taxon>
        <taxon>Streptophyta</taxon>
        <taxon>Embryophyta</taxon>
        <taxon>Tracheophyta</taxon>
        <taxon>Spermatophyta</taxon>
        <taxon>Magnoliopsida</taxon>
        <taxon>Ranunculales</taxon>
        <taxon>Ranunculaceae</taxon>
        <taxon>Coptidoideae</taxon>
        <taxon>Coptis</taxon>
    </lineage>
</organism>
<dbReference type="Proteomes" id="UP000631114">
    <property type="component" value="Unassembled WGS sequence"/>
</dbReference>
<evidence type="ECO:0000313" key="1">
    <source>
        <dbReference type="EMBL" id="KAF9592398.1"/>
    </source>
</evidence>
<dbReference type="AlphaFoldDB" id="A0A835H6B5"/>